<organism evidence="2 3">
    <name type="scientific">Termitidicoccus mucosus</name>
    <dbReference type="NCBI Taxonomy" id="1184151"/>
    <lineage>
        <taxon>Bacteria</taxon>
        <taxon>Pseudomonadati</taxon>
        <taxon>Verrucomicrobiota</taxon>
        <taxon>Opitutia</taxon>
        <taxon>Opitutales</taxon>
        <taxon>Opitutaceae</taxon>
        <taxon>Termitidicoccus</taxon>
    </lineage>
</organism>
<feature type="signal peptide" evidence="1">
    <location>
        <begin position="1"/>
        <end position="31"/>
    </location>
</feature>
<dbReference type="AlphaFoldDB" id="A0A178IGY0"/>
<evidence type="ECO:0000313" key="3">
    <source>
        <dbReference type="Proteomes" id="UP000078486"/>
    </source>
</evidence>
<evidence type="ECO:0000256" key="1">
    <source>
        <dbReference type="SAM" id="SignalP"/>
    </source>
</evidence>
<feature type="chain" id="PRO_5008088827" evidence="1">
    <location>
        <begin position="32"/>
        <end position="632"/>
    </location>
</feature>
<proteinExistence type="predicted"/>
<comment type="caution">
    <text evidence="2">The sequence shown here is derived from an EMBL/GenBank/DDBJ whole genome shotgun (WGS) entry which is preliminary data.</text>
</comment>
<evidence type="ECO:0000313" key="2">
    <source>
        <dbReference type="EMBL" id="OAM88395.1"/>
    </source>
</evidence>
<dbReference type="OrthoDB" id="184201at2"/>
<protein>
    <submittedName>
        <fullName evidence="2">Uncharacterized protein</fullName>
    </submittedName>
</protein>
<gene>
    <name evidence="2" type="ORF">AW736_18945</name>
</gene>
<dbReference type="RefSeq" id="WP_068771865.1">
    <property type="nucleotide sequence ID" value="NZ_CP109796.1"/>
</dbReference>
<dbReference type="EMBL" id="LRRQ01000136">
    <property type="protein sequence ID" value="OAM88395.1"/>
    <property type="molecule type" value="Genomic_DNA"/>
</dbReference>
<keyword evidence="1" id="KW-0732">Signal</keyword>
<accession>A0A178IGY0</accession>
<dbReference type="Gene3D" id="3.60.21.10">
    <property type="match status" value="1"/>
</dbReference>
<dbReference type="NCBIfam" id="NF033679">
    <property type="entry name" value="DNRLRE_dom"/>
    <property type="match status" value="1"/>
</dbReference>
<reference evidence="2 3" key="1">
    <citation type="submission" date="2016-01" db="EMBL/GenBank/DDBJ databases">
        <title>High potential of lignocellulose degradation of a new Verrucomicrobia species.</title>
        <authorList>
            <person name="Wang Y."/>
            <person name="Shi Y."/>
            <person name="Qiu Z."/>
            <person name="Liu S."/>
            <person name="Yang H."/>
        </authorList>
    </citation>
    <scope>NUCLEOTIDE SEQUENCE [LARGE SCALE GENOMIC DNA]</scope>
    <source>
        <strain evidence="2 3">TSB47</strain>
    </source>
</reference>
<dbReference type="InterPro" id="IPR029052">
    <property type="entry name" value="Metallo-depent_PP-like"/>
</dbReference>
<dbReference type="Proteomes" id="UP000078486">
    <property type="component" value="Unassembled WGS sequence"/>
</dbReference>
<name>A0A178IGY0_9BACT</name>
<sequence length="632" mass="68369">MIPLRLCPSAARLLAALLALLPAAVAPTADAADTRTVTFQNGAGGYSGARETVIVFDKDSAADPQTLWIDREYKEKSNTLVTEKQALLRFSGLFGSAPGQISPGAAVTKAVLTLRTGKSKGANSTHRILFNRMLVPWNERASWDTQTWNSDGIQADGREAVSVTDALFVPHQIDTAYNIDVTASLRAWAAGAPNHGWVLRDVRDQLNPAGLVSSLVSTVSRRPLLTVTYEPVAIPVPSVTALSAVPAGPGAATLSLRPSGAIGGGKLTVVFQGRPASPAPDYKIALIPDTQYYTRPRFGGTTQMLVSQMDWLAANAKKLGIVCALQLGDISDTGDADENEWRNASKHGLYLLENPKTTGLPEGLPYSPAVGNHDQRYRNHNGEIVWDGPAKLYNKYFGVEHFQDKSYYGGHYGNDNNNHYMLVDAGAEKLILISLEFKRPSTDPGVLKWASALLDRHADRRAILVTHGALLPGIPGEFLADGAAAHKALRHHKNLMLIIGGHVTGEGRRTDVFEGATVHSILQDFQFDGKGGEGFLGLITCSPGQNKIRVQTYSPWTNTWRTDPDGDYTLDYDFGAARADFAELGRVNADDGATASFRWENLKPGSAFEWRAEVSNGKKSTLTEPQVFEASR</sequence>
<dbReference type="STRING" id="1184151.AW736_18945"/>
<dbReference type="SUPFAM" id="SSF56300">
    <property type="entry name" value="Metallo-dependent phosphatases"/>
    <property type="match status" value="1"/>
</dbReference>
<keyword evidence="3" id="KW-1185">Reference proteome</keyword>